<sequence length="550" mass="59105">MSVLTLELPGHLHYAALEEMLLLQALANLSAEGKPMASFLSMCTRNEIVCAAQHMLTGQQREQFLIYAEQLACAICAETIVALPPPMLETPPTMSRAERLARHFLQEGSASLWSAVREVVRDLGYAEDMRAISSGYIFRLGMYNKGGLSGLTSETKRHPCVCRLINQLIISTLSTHAWTSISVNMNCGTEVRKDQGNASESDLLSLHIGLSHHQDGQLWVENTAGDLYMEHHKEGLIRGSSMASDDAAVVVGSSATAPAQVPIVRLLAVEGTTEERQAVVLRRMRTSGVATSSTGIPYGASVEAVDGTDDTEGSENAQRTDTTRAYSSHCPLIIEVSDEDDGAQMDLNQIPPQSGATAEERGCVCGQSATNTVALEVGGTVQVDLAELLRRGSCATRGVPAEAVPPEIPDGAGSPTFNEESLLAKQKSHELCHEPHQVRAGEEGEEERRQQEAMNHHARLQSIAVFLKKHGFSGINVPKRGCFRKTFALHKAAELADVATTTLLLAEGADVSLRNSSGRTAADVAKKIDNCGSHAAVFNLLVEARKPCPP</sequence>
<feature type="region of interest" description="Disordered" evidence="2">
    <location>
        <begin position="300"/>
        <end position="324"/>
    </location>
</feature>
<evidence type="ECO:0000256" key="2">
    <source>
        <dbReference type="SAM" id="MobiDB-lite"/>
    </source>
</evidence>
<evidence type="ECO:0000313" key="4">
    <source>
        <dbReference type="Proteomes" id="UP000186817"/>
    </source>
</evidence>
<evidence type="ECO:0000256" key="1">
    <source>
        <dbReference type="PROSITE-ProRule" id="PRU00023"/>
    </source>
</evidence>
<feature type="repeat" description="ANK" evidence="1">
    <location>
        <begin position="484"/>
        <end position="516"/>
    </location>
</feature>
<dbReference type="OrthoDB" id="446479at2759"/>
<dbReference type="SUPFAM" id="SSF48403">
    <property type="entry name" value="Ankyrin repeat"/>
    <property type="match status" value="1"/>
</dbReference>
<name>A0A1Q9CIC8_SYMMI</name>
<accession>A0A1Q9CIC8</accession>
<dbReference type="AlphaFoldDB" id="A0A1Q9CIC8"/>
<organism evidence="3 4">
    <name type="scientific">Symbiodinium microadriaticum</name>
    <name type="common">Dinoflagellate</name>
    <name type="synonym">Zooxanthella microadriatica</name>
    <dbReference type="NCBI Taxonomy" id="2951"/>
    <lineage>
        <taxon>Eukaryota</taxon>
        <taxon>Sar</taxon>
        <taxon>Alveolata</taxon>
        <taxon>Dinophyceae</taxon>
        <taxon>Suessiales</taxon>
        <taxon>Symbiodiniaceae</taxon>
        <taxon>Symbiodinium</taxon>
    </lineage>
</organism>
<evidence type="ECO:0000313" key="3">
    <source>
        <dbReference type="EMBL" id="OLP82684.1"/>
    </source>
</evidence>
<dbReference type="PROSITE" id="PS50088">
    <property type="entry name" value="ANK_REPEAT"/>
    <property type="match status" value="1"/>
</dbReference>
<keyword evidence="1" id="KW-0040">ANK repeat</keyword>
<dbReference type="InterPro" id="IPR002110">
    <property type="entry name" value="Ankyrin_rpt"/>
</dbReference>
<comment type="caution">
    <text evidence="3">The sequence shown here is derived from an EMBL/GenBank/DDBJ whole genome shotgun (WGS) entry which is preliminary data.</text>
</comment>
<protein>
    <submittedName>
        <fullName evidence="3">Uncharacterized protein</fullName>
    </submittedName>
</protein>
<dbReference type="Gene3D" id="1.25.40.20">
    <property type="entry name" value="Ankyrin repeat-containing domain"/>
    <property type="match status" value="1"/>
</dbReference>
<dbReference type="Proteomes" id="UP000186817">
    <property type="component" value="Unassembled WGS sequence"/>
</dbReference>
<proteinExistence type="predicted"/>
<dbReference type="InterPro" id="IPR036770">
    <property type="entry name" value="Ankyrin_rpt-contain_sf"/>
</dbReference>
<reference evidence="3 4" key="1">
    <citation type="submission" date="2016-02" db="EMBL/GenBank/DDBJ databases">
        <title>Genome analysis of coral dinoflagellate symbionts highlights evolutionary adaptations to a symbiotic lifestyle.</title>
        <authorList>
            <person name="Aranda M."/>
            <person name="Li Y."/>
            <person name="Liew Y.J."/>
            <person name="Baumgarten S."/>
            <person name="Simakov O."/>
            <person name="Wilson M."/>
            <person name="Piel J."/>
            <person name="Ashoor H."/>
            <person name="Bougouffa S."/>
            <person name="Bajic V.B."/>
            <person name="Ryu T."/>
            <person name="Ravasi T."/>
            <person name="Bayer T."/>
            <person name="Micklem G."/>
            <person name="Kim H."/>
            <person name="Bhak J."/>
            <person name="Lajeunesse T.C."/>
            <person name="Voolstra C.R."/>
        </authorList>
    </citation>
    <scope>NUCLEOTIDE SEQUENCE [LARGE SCALE GENOMIC DNA]</scope>
    <source>
        <strain evidence="3 4">CCMP2467</strain>
    </source>
</reference>
<gene>
    <name evidence="3" type="ORF">AK812_SmicGene36640</name>
</gene>
<keyword evidence="4" id="KW-1185">Reference proteome</keyword>
<feature type="compositionally biased region" description="Polar residues" evidence="2">
    <location>
        <begin position="314"/>
        <end position="324"/>
    </location>
</feature>
<dbReference type="EMBL" id="LSRX01001173">
    <property type="protein sequence ID" value="OLP82684.1"/>
    <property type="molecule type" value="Genomic_DNA"/>
</dbReference>